<evidence type="ECO:0000313" key="3">
    <source>
        <dbReference type="EMBL" id="QBQ74415.1"/>
    </source>
</evidence>
<reference evidence="3 4" key="1">
    <citation type="submission" date="2019-02" db="EMBL/GenBank/DDBJ databases">
        <title>Complete genome sequence of Burkholderia cenocepacia phage BcepSauron.</title>
        <authorList>
            <person name="Park K."/>
            <person name="Gonzalez C."/>
            <person name="Liu M."/>
            <person name="Gill J."/>
        </authorList>
    </citation>
    <scope>NUCLEOTIDE SEQUENCE [LARGE SCALE GENOMIC DNA]</scope>
</reference>
<gene>
    <name evidence="3" type="ORF">BcepSauron_035</name>
</gene>
<keyword evidence="2" id="KW-0812">Transmembrane</keyword>
<dbReference type="Proteomes" id="UP000301424">
    <property type="component" value="Segment"/>
</dbReference>
<keyword evidence="2" id="KW-0472">Membrane</keyword>
<organism evidence="3 4">
    <name type="scientific">Burkholderia phage BcepSauron</name>
    <dbReference type="NCBI Taxonomy" id="2530033"/>
    <lineage>
        <taxon>Viruses</taxon>
        <taxon>Duplodnaviria</taxon>
        <taxon>Heunggongvirae</taxon>
        <taxon>Uroviricota</taxon>
        <taxon>Caudoviricetes</taxon>
        <taxon>Sarumanvirus</taxon>
        <taxon>Sarumanvirus bcepsauron</taxon>
    </lineage>
</organism>
<evidence type="ECO:0000313" key="4">
    <source>
        <dbReference type="Proteomes" id="UP000301424"/>
    </source>
</evidence>
<feature type="region of interest" description="Disordered" evidence="1">
    <location>
        <begin position="1"/>
        <end position="32"/>
    </location>
</feature>
<protein>
    <submittedName>
        <fullName evidence="3">Uncharacterized protein</fullName>
    </submittedName>
</protein>
<keyword evidence="4" id="KW-1185">Reference proteome</keyword>
<sequence>MKYGYGNAEQRAKIRRAYTQAPHPRSQQAHKSSPVTVIMGSIMCGTLFTLFVLYGLDALTK</sequence>
<dbReference type="EMBL" id="MK552141">
    <property type="protein sequence ID" value="QBQ74415.1"/>
    <property type="molecule type" value="Genomic_DNA"/>
</dbReference>
<evidence type="ECO:0000256" key="1">
    <source>
        <dbReference type="SAM" id="MobiDB-lite"/>
    </source>
</evidence>
<accession>A0A482MLC4</accession>
<evidence type="ECO:0000256" key="2">
    <source>
        <dbReference type="SAM" id="Phobius"/>
    </source>
</evidence>
<name>A0A482MLC4_9CAUD</name>
<proteinExistence type="predicted"/>
<feature type="transmembrane region" description="Helical" evidence="2">
    <location>
        <begin position="35"/>
        <end position="56"/>
    </location>
</feature>
<keyword evidence="2" id="KW-1133">Transmembrane helix</keyword>